<feature type="signal peptide" evidence="1">
    <location>
        <begin position="1"/>
        <end position="24"/>
    </location>
</feature>
<organism evidence="2 3">
    <name type="scientific">Tranquillimonas alkanivorans</name>
    <dbReference type="NCBI Taxonomy" id="441119"/>
    <lineage>
        <taxon>Bacteria</taxon>
        <taxon>Pseudomonadati</taxon>
        <taxon>Pseudomonadota</taxon>
        <taxon>Alphaproteobacteria</taxon>
        <taxon>Rhodobacterales</taxon>
        <taxon>Roseobacteraceae</taxon>
        <taxon>Tranquillimonas</taxon>
    </lineage>
</organism>
<evidence type="ECO:0000313" key="3">
    <source>
        <dbReference type="Proteomes" id="UP000199356"/>
    </source>
</evidence>
<accession>A0A1I5NYV2</accession>
<keyword evidence="1" id="KW-0732">Signal</keyword>
<evidence type="ECO:0008006" key="4">
    <source>
        <dbReference type="Google" id="ProtNLM"/>
    </source>
</evidence>
<dbReference type="EMBL" id="FOXA01000004">
    <property type="protein sequence ID" value="SFP26945.1"/>
    <property type="molecule type" value="Genomic_DNA"/>
</dbReference>
<keyword evidence="3" id="KW-1185">Reference proteome</keyword>
<sequence length="121" mass="13004">MPLTRRLVLAAALGAIALPSAAHHGWRWTDGGQFELTGIITHADLGNPHGVLTVDANGELWMAQVGQPWRNQQAGLTDEMLSPGTEITVLGERSADPEQLIVKAEAVVIGGQKYVLYPDRV</sequence>
<dbReference type="RefSeq" id="WP_093419841.1">
    <property type="nucleotide sequence ID" value="NZ_FOXA01000004.1"/>
</dbReference>
<dbReference type="Proteomes" id="UP000199356">
    <property type="component" value="Unassembled WGS sequence"/>
</dbReference>
<evidence type="ECO:0000313" key="2">
    <source>
        <dbReference type="EMBL" id="SFP26945.1"/>
    </source>
</evidence>
<proteinExistence type="predicted"/>
<dbReference type="STRING" id="441119.SAMN04488047_104148"/>
<protein>
    <recommendedName>
        <fullName evidence="4">DNA-binding protein</fullName>
    </recommendedName>
</protein>
<feature type="chain" id="PRO_5011544402" description="DNA-binding protein" evidence="1">
    <location>
        <begin position="25"/>
        <end position="121"/>
    </location>
</feature>
<dbReference type="Pfam" id="PF19649">
    <property type="entry name" value="DUF6152"/>
    <property type="match status" value="1"/>
</dbReference>
<name>A0A1I5NYV2_9RHOB</name>
<gene>
    <name evidence="2" type="ORF">SAMN04488047_104148</name>
</gene>
<dbReference type="OrthoDB" id="512581at2"/>
<dbReference type="AlphaFoldDB" id="A0A1I5NYV2"/>
<evidence type="ECO:0000256" key="1">
    <source>
        <dbReference type="SAM" id="SignalP"/>
    </source>
</evidence>
<dbReference type="InterPro" id="IPR046150">
    <property type="entry name" value="DUF6152"/>
</dbReference>
<reference evidence="2 3" key="1">
    <citation type="submission" date="2016-10" db="EMBL/GenBank/DDBJ databases">
        <authorList>
            <person name="de Groot N.N."/>
        </authorList>
    </citation>
    <scope>NUCLEOTIDE SEQUENCE [LARGE SCALE GENOMIC DNA]</scope>
    <source>
        <strain evidence="2 3">DSM 19547</strain>
    </source>
</reference>